<evidence type="ECO:0000256" key="11">
    <source>
        <dbReference type="RuleBase" id="RU366059"/>
    </source>
</evidence>
<keyword evidence="4 11" id="KW-0312">Gluconeogenesis</keyword>
<dbReference type="GO" id="GO:0006094">
    <property type="term" value="P:gluconeogenesis"/>
    <property type="evidence" value="ECO:0007669"/>
    <property type="project" value="UniProtKB-KW"/>
</dbReference>
<keyword evidence="9 11" id="KW-0456">Lyase</keyword>
<evidence type="ECO:0000256" key="7">
    <source>
        <dbReference type="ARBA" id="ARBA00023004"/>
    </source>
</evidence>
<organism evidence="13 14">
    <name type="scientific">Candidatus Limenecus avicola</name>
    <dbReference type="NCBI Taxonomy" id="2840847"/>
    <lineage>
        <taxon>Bacteria</taxon>
        <taxon>Bacillati</taxon>
        <taxon>Bacillota</taxon>
        <taxon>Clostridia</taxon>
        <taxon>Eubacteriales</taxon>
        <taxon>Clostridiaceae</taxon>
        <taxon>Clostridiaceae incertae sedis</taxon>
        <taxon>Candidatus Limenecus</taxon>
    </lineage>
</organism>
<keyword evidence="7 11" id="KW-0408">Iron</keyword>
<sequence length="296" mass="31580">MIKSKNFEDVLNIAREKNKKLYEICELLEADTSEISTEEVRDRVKIILDAMKDAIEKGLKSKEKSMSGMCGDDCAKLLERYKSGHSLFSETYQKVLTYSLATIEQNLRMGKIVACPTAGSCGIVPAVIIAIAESINAGEEEQINALITAGLIGKIVANKLALAGAVAGCQSECGVAAAMAAAGLVEMYNGTNEQILSAAALTLKNIMGLVCDPVAGLVEVPCVKRNAFLAIYAVTGAELAMANIQSVIPIDEVVDAMKQVGEMMSPRLKESSEAGLATTKTGLEITQNLAKKWQEQ</sequence>
<evidence type="ECO:0000256" key="3">
    <source>
        <dbReference type="ARBA" id="ARBA00008636"/>
    </source>
</evidence>
<gene>
    <name evidence="13" type="primary">sdaAA</name>
    <name evidence="13" type="ORF">IAD26_03240</name>
</gene>
<dbReference type="GO" id="GO:0046872">
    <property type="term" value="F:metal ion binding"/>
    <property type="evidence" value="ECO:0007669"/>
    <property type="project" value="UniProtKB-KW"/>
</dbReference>
<evidence type="ECO:0000313" key="13">
    <source>
        <dbReference type="EMBL" id="HIU92132.1"/>
    </source>
</evidence>
<comment type="caution">
    <text evidence="13">The sequence shown here is derived from an EMBL/GenBank/DDBJ whole genome shotgun (WGS) entry which is preliminary data.</text>
</comment>
<dbReference type="Proteomes" id="UP000886748">
    <property type="component" value="Unassembled WGS sequence"/>
</dbReference>
<comment type="similarity">
    <text evidence="3 11">Belongs to the iron-sulfur dependent L-serine dehydratase family.</text>
</comment>
<reference evidence="13" key="2">
    <citation type="journal article" date="2021" name="PeerJ">
        <title>Extensive microbial diversity within the chicken gut microbiome revealed by metagenomics and culture.</title>
        <authorList>
            <person name="Gilroy R."/>
            <person name="Ravi A."/>
            <person name="Getino M."/>
            <person name="Pursley I."/>
            <person name="Horton D.L."/>
            <person name="Alikhan N.F."/>
            <person name="Baker D."/>
            <person name="Gharbi K."/>
            <person name="Hall N."/>
            <person name="Watson M."/>
            <person name="Adriaenssens E.M."/>
            <person name="Foster-Nyarko E."/>
            <person name="Jarju S."/>
            <person name="Secka A."/>
            <person name="Antonio M."/>
            <person name="Oren A."/>
            <person name="Chaudhuri R.R."/>
            <person name="La Ragione R."/>
            <person name="Hildebrand F."/>
            <person name="Pallen M.J."/>
        </authorList>
    </citation>
    <scope>NUCLEOTIDE SEQUENCE</scope>
    <source>
        <strain evidence="13">CHK154-7741</strain>
    </source>
</reference>
<evidence type="ECO:0000313" key="14">
    <source>
        <dbReference type="Proteomes" id="UP000886748"/>
    </source>
</evidence>
<dbReference type="PANTHER" id="PTHR30182:SF1">
    <property type="entry name" value="L-SERINE DEHYDRATASE 1"/>
    <property type="match status" value="1"/>
</dbReference>
<comment type="catalytic activity">
    <reaction evidence="10 11">
        <text>L-serine = pyruvate + NH4(+)</text>
        <dbReference type="Rhea" id="RHEA:19169"/>
        <dbReference type="ChEBI" id="CHEBI:15361"/>
        <dbReference type="ChEBI" id="CHEBI:28938"/>
        <dbReference type="ChEBI" id="CHEBI:33384"/>
        <dbReference type="EC" id="4.3.1.17"/>
    </reaction>
</comment>
<evidence type="ECO:0000256" key="1">
    <source>
        <dbReference type="ARBA" id="ARBA00001966"/>
    </source>
</evidence>
<evidence type="ECO:0000256" key="9">
    <source>
        <dbReference type="ARBA" id="ARBA00023239"/>
    </source>
</evidence>
<dbReference type="GO" id="GO:0051539">
    <property type="term" value="F:4 iron, 4 sulfur cluster binding"/>
    <property type="evidence" value="ECO:0007669"/>
    <property type="project" value="UniProtKB-UniRule"/>
</dbReference>
<evidence type="ECO:0000256" key="2">
    <source>
        <dbReference type="ARBA" id="ARBA00004742"/>
    </source>
</evidence>
<evidence type="ECO:0000256" key="5">
    <source>
        <dbReference type="ARBA" id="ARBA00022485"/>
    </source>
</evidence>
<keyword evidence="6 11" id="KW-0479">Metal-binding</keyword>
<dbReference type="EC" id="4.3.1.17" evidence="11"/>
<evidence type="ECO:0000256" key="10">
    <source>
        <dbReference type="ARBA" id="ARBA00049406"/>
    </source>
</evidence>
<accession>A0A9D1MZ46</accession>
<dbReference type="EMBL" id="DVOD01000022">
    <property type="protein sequence ID" value="HIU92132.1"/>
    <property type="molecule type" value="Genomic_DNA"/>
</dbReference>
<dbReference type="PANTHER" id="PTHR30182">
    <property type="entry name" value="L-SERINE DEHYDRATASE"/>
    <property type="match status" value="1"/>
</dbReference>
<dbReference type="NCBIfam" id="TIGR00718">
    <property type="entry name" value="sda_alpha"/>
    <property type="match status" value="1"/>
</dbReference>
<protein>
    <recommendedName>
        <fullName evidence="11">L-serine dehydratase</fullName>
        <ecNumber evidence="11">4.3.1.17</ecNumber>
    </recommendedName>
</protein>
<evidence type="ECO:0000256" key="8">
    <source>
        <dbReference type="ARBA" id="ARBA00023014"/>
    </source>
</evidence>
<keyword evidence="8 11" id="KW-0411">Iron-sulfur</keyword>
<dbReference type="InterPro" id="IPR051318">
    <property type="entry name" value="Fe-S_L-Ser"/>
</dbReference>
<evidence type="ECO:0000256" key="6">
    <source>
        <dbReference type="ARBA" id="ARBA00022723"/>
    </source>
</evidence>
<name>A0A9D1MZ46_9CLOT</name>
<comment type="pathway">
    <text evidence="2">Carbohydrate biosynthesis; gluconeogenesis.</text>
</comment>
<proteinExistence type="inferred from homology"/>
<dbReference type="InterPro" id="IPR004642">
    <property type="entry name" value="Ser_deHydtase_asu"/>
</dbReference>
<dbReference type="InterPro" id="IPR005130">
    <property type="entry name" value="Ser_deHydtase-like_asu"/>
</dbReference>
<dbReference type="Pfam" id="PF03313">
    <property type="entry name" value="SDH_alpha"/>
    <property type="match status" value="1"/>
</dbReference>
<feature type="domain" description="Serine dehydratase-like alpha subunit" evidence="12">
    <location>
        <begin position="17"/>
        <end position="277"/>
    </location>
</feature>
<keyword evidence="5 11" id="KW-0004">4Fe-4S</keyword>
<evidence type="ECO:0000256" key="4">
    <source>
        <dbReference type="ARBA" id="ARBA00022432"/>
    </source>
</evidence>
<dbReference type="AlphaFoldDB" id="A0A9D1MZ46"/>
<dbReference type="GO" id="GO:0003941">
    <property type="term" value="F:L-serine ammonia-lyase activity"/>
    <property type="evidence" value="ECO:0007669"/>
    <property type="project" value="UniProtKB-UniRule"/>
</dbReference>
<comment type="cofactor">
    <cofactor evidence="1 11">
        <name>[4Fe-4S] cluster</name>
        <dbReference type="ChEBI" id="CHEBI:49883"/>
    </cofactor>
</comment>
<evidence type="ECO:0000259" key="12">
    <source>
        <dbReference type="Pfam" id="PF03313"/>
    </source>
</evidence>
<reference evidence="13" key="1">
    <citation type="submission" date="2020-10" db="EMBL/GenBank/DDBJ databases">
        <authorList>
            <person name="Gilroy R."/>
        </authorList>
    </citation>
    <scope>NUCLEOTIDE SEQUENCE</scope>
    <source>
        <strain evidence="13">CHK154-7741</strain>
    </source>
</reference>